<dbReference type="Pfam" id="PF14281">
    <property type="entry name" value="PDDEXK_4"/>
    <property type="match status" value="1"/>
</dbReference>
<evidence type="ECO:0000313" key="1">
    <source>
        <dbReference type="EMBL" id="MCI2230025.1"/>
    </source>
</evidence>
<sequence>MTVPEIITELKKSPLFNLSLSSKELFHSNFIAWICENYQISFGEILANHFAEKFNFPDKKIISVQRETRNLDLTIEFNEIKIIVENKVKSVPDRQQLIDYKGKSNSNNIFVLLTIIKPSFELKDLGWELLTYRDLGILLSNLIDRITDDYHKKLIQDYIYFINNLSDLLKPLSLNIEDSYYDFYGSDYTLFKEIRLHDLYIKYNYAELVKEIEKYLKSNLTSKEVKIGKRYSHETNRNKVVISTTLVNGKGVINIDFSDQDEIIYGIMLDGGRYNHYLYAWGEKEKEKIEIADKLQLDKKWFLFDFVNENEVYPKNGKNYNRFGKSMIYRSIKLNNDTLLSILLERILKDVNKLTEISTNANNVYN</sequence>
<comment type="caution">
    <text evidence="1">The sequence shown here is derived from an EMBL/GenBank/DDBJ whole genome shotgun (WGS) entry which is preliminary data.</text>
</comment>
<dbReference type="RefSeq" id="WP_242179135.1">
    <property type="nucleotide sequence ID" value="NZ_JAKQYM010000010.1"/>
</dbReference>
<protein>
    <submittedName>
        <fullName evidence="1">PD-(D/E)XK nuclease family protein</fullName>
    </submittedName>
</protein>
<evidence type="ECO:0000313" key="2">
    <source>
        <dbReference type="Proteomes" id="UP001139369"/>
    </source>
</evidence>
<accession>A0A9X2AM62</accession>
<proteinExistence type="predicted"/>
<organism evidence="1 2">
    <name type="scientific">Polaribacter marinus</name>
    <dbReference type="NCBI Taxonomy" id="2916838"/>
    <lineage>
        <taxon>Bacteria</taxon>
        <taxon>Pseudomonadati</taxon>
        <taxon>Bacteroidota</taxon>
        <taxon>Flavobacteriia</taxon>
        <taxon>Flavobacteriales</taxon>
        <taxon>Flavobacteriaceae</taxon>
    </lineage>
</organism>
<gene>
    <name evidence="1" type="ORF">MC378_12675</name>
</gene>
<name>A0A9X2AM62_9FLAO</name>
<dbReference type="EMBL" id="JAKQYM010000010">
    <property type="protein sequence ID" value="MCI2230025.1"/>
    <property type="molecule type" value="Genomic_DNA"/>
</dbReference>
<reference evidence="1" key="1">
    <citation type="submission" date="2022-02" db="EMBL/GenBank/DDBJ databases">
        <title>Polaribacter sp. MSW13, isolated from seawater.</title>
        <authorList>
            <person name="Kristyanto S."/>
            <person name="Jung J."/>
            <person name="Jeon C.O."/>
        </authorList>
    </citation>
    <scope>NUCLEOTIDE SEQUENCE</scope>
    <source>
        <strain evidence="1">MSW13</strain>
    </source>
</reference>
<dbReference type="InterPro" id="IPR029470">
    <property type="entry name" value="PDDEXK_4"/>
</dbReference>
<dbReference type="Proteomes" id="UP001139369">
    <property type="component" value="Unassembled WGS sequence"/>
</dbReference>
<dbReference type="AlphaFoldDB" id="A0A9X2AM62"/>
<keyword evidence="2" id="KW-1185">Reference proteome</keyword>